<dbReference type="EMBL" id="MFJN01000039">
    <property type="protein sequence ID" value="OGG20639.1"/>
    <property type="molecule type" value="Genomic_DNA"/>
</dbReference>
<dbReference type="Proteomes" id="UP000177092">
    <property type="component" value="Unassembled WGS sequence"/>
</dbReference>
<name>A0A1F6A7D4_9BACT</name>
<dbReference type="STRING" id="1798384.A3D03_00395"/>
<evidence type="ECO:0000256" key="1">
    <source>
        <dbReference type="SAM" id="Phobius"/>
    </source>
</evidence>
<keyword evidence="1" id="KW-0472">Membrane</keyword>
<sequence length="185" mass="20748">MTLNRKIIFFTAILLVGILFWIAMFLIYSSIISKKPPIIALPTLTPFPRLSPFPTFQVKKTPTPAAKISGIISPTTPAEKGYMEVSGVKMNDITKVALDTNKNGDLVLAGNKRYLISFLKQFNIFIITIKSPPFDQVSREAENYFIATLGIKKEDACRLTVYVNMTKEVDPKKAGFNYNLSWCSD</sequence>
<evidence type="ECO:0000313" key="3">
    <source>
        <dbReference type="Proteomes" id="UP000177092"/>
    </source>
</evidence>
<comment type="caution">
    <text evidence="2">The sequence shown here is derived from an EMBL/GenBank/DDBJ whole genome shotgun (WGS) entry which is preliminary data.</text>
</comment>
<dbReference type="AlphaFoldDB" id="A0A1F6A7D4"/>
<keyword evidence="1" id="KW-0812">Transmembrane</keyword>
<evidence type="ECO:0000313" key="2">
    <source>
        <dbReference type="EMBL" id="OGG20639.1"/>
    </source>
</evidence>
<gene>
    <name evidence="2" type="ORF">A3D03_00395</name>
</gene>
<organism evidence="2 3">
    <name type="scientific">Candidatus Gottesmanbacteria bacterium RIFCSPHIGHO2_02_FULL_40_13</name>
    <dbReference type="NCBI Taxonomy" id="1798384"/>
    <lineage>
        <taxon>Bacteria</taxon>
        <taxon>Candidatus Gottesmaniibacteriota</taxon>
    </lineage>
</organism>
<proteinExistence type="predicted"/>
<keyword evidence="1" id="KW-1133">Transmembrane helix</keyword>
<feature type="transmembrane region" description="Helical" evidence="1">
    <location>
        <begin position="7"/>
        <end position="28"/>
    </location>
</feature>
<accession>A0A1F6A7D4</accession>
<reference evidence="2 3" key="1">
    <citation type="journal article" date="2016" name="Nat. Commun.">
        <title>Thousands of microbial genomes shed light on interconnected biogeochemical processes in an aquifer system.</title>
        <authorList>
            <person name="Anantharaman K."/>
            <person name="Brown C.T."/>
            <person name="Hug L.A."/>
            <person name="Sharon I."/>
            <person name="Castelle C.J."/>
            <person name="Probst A.J."/>
            <person name="Thomas B.C."/>
            <person name="Singh A."/>
            <person name="Wilkins M.J."/>
            <person name="Karaoz U."/>
            <person name="Brodie E.L."/>
            <person name="Williams K.H."/>
            <person name="Hubbard S.S."/>
            <person name="Banfield J.F."/>
        </authorList>
    </citation>
    <scope>NUCLEOTIDE SEQUENCE [LARGE SCALE GENOMIC DNA]</scope>
</reference>
<protein>
    <submittedName>
        <fullName evidence="2">Uncharacterized protein</fullName>
    </submittedName>
</protein>